<evidence type="ECO:0000256" key="2">
    <source>
        <dbReference type="ARBA" id="ARBA00023027"/>
    </source>
</evidence>
<evidence type="ECO:0000259" key="3">
    <source>
        <dbReference type="Pfam" id="PF02826"/>
    </source>
</evidence>
<evidence type="ECO:0000313" key="5">
    <source>
        <dbReference type="Proteomes" id="UP000195440"/>
    </source>
</evidence>
<evidence type="ECO:0000313" key="4">
    <source>
        <dbReference type="EMBL" id="OUM74968.1"/>
    </source>
</evidence>
<dbReference type="InterPro" id="IPR006140">
    <property type="entry name" value="D-isomer_DH_NAD-bd"/>
</dbReference>
<dbReference type="PROSITE" id="PS00065">
    <property type="entry name" value="D_2_HYDROXYACID_DH_1"/>
    <property type="match status" value="1"/>
</dbReference>
<comment type="caution">
    <text evidence="4">The sequence shown here is derived from an EMBL/GenBank/DDBJ whole genome shotgun (WGS) entry which is preliminary data.</text>
</comment>
<keyword evidence="5" id="KW-1185">Reference proteome</keyword>
<reference evidence="4 5" key="1">
    <citation type="journal article" date="2017" name="Syst. Appl. Microbiol.">
        <title>Pseudomonas caspiana sp. nov., a citrus pathogen in the Pseudomonas syringae phylogenetic group.</title>
        <authorList>
            <person name="Busquets A."/>
            <person name="Gomila M."/>
            <person name="Beiki F."/>
            <person name="Mulet M."/>
            <person name="Rahimian H."/>
            <person name="Garcia-Valdes E."/>
            <person name="Lalucat J."/>
        </authorList>
    </citation>
    <scope>NUCLEOTIDE SEQUENCE [LARGE SCALE GENOMIC DNA]</scope>
    <source>
        <strain evidence="4 5">FBF102</strain>
    </source>
</reference>
<dbReference type="InterPro" id="IPR029752">
    <property type="entry name" value="D-isomer_DH_CS1"/>
</dbReference>
<name>A0A1Y3P588_9PSED</name>
<dbReference type="GO" id="GO:0051287">
    <property type="term" value="F:NAD binding"/>
    <property type="evidence" value="ECO:0007669"/>
    <property type="project" value="InterPro"/>
</dbReference>
<dbReference type="PANTHER" id="PTHR43333">
    <property type="entry name" value="2-HACID_DH_C DOMAIN-CONTAINING PROTEIN"/>
    <property type="match status" value="1"/>
</dbReference>
<dbReference type="EMBL" id="LOHF01000003">
    <property type="protein sequence ID" value="OUM74968.1"/>
    <property type="molecule type" value="Genomic_DNA"/>
</dbReference>
<gene>
    <name evidence="4" type="ORF">AUC60_06170</name>
</gene>
<dbReference type="Pfam" id="PF02826">
    <property type="entry name" value="2-Hacid_dh_C"/>
    <property type="match status" value="1"/>
</dbReference>
<feature type="domain" description="D-isomer specific 2-hydroxyacid dehydrogenase NAD-binding" evidence="3">
    <location>
        <begin position="109"/>
        <end position="279"/>
    </location>
</feature>
<dbReference type="PANTHER" id="PTHR43333:SF1">
    <property type="entry name" value="D-ISOMER SPECIFIC 2-HYDROXYACID DEHYDROGENASE NAD-BINDING DOMAIN-CONTAINING PROTEIN"/>
    <property type="match status" value="1"/>
</dbReference>
<dbReference type="CDD" id="cd12180">
    <property type="entry name" value="2-Hacid_dh_15"/>
    <property type="match status" value="1"/>
</dbReference>
<dbReference type="Gene3D" id="3.40.50.720">
    <property type="entry name" value="NAD(P)-binding Rossmann-like Domain"/>
    <property type="match status" value="2"/>
</dbReference>
<keyword evidence="1" id="KW-0560">Oxidoreductase</keyword>
<dbReference type="AlphaFoldDB" id="A0A1Y3P588"/>
<protein>
    <submittedName>
        <fullName evidence="4">Dihydrofolate reductase</fullName>
    </submittedName>
</protein>
<dbReference type="Proteomes" id="UP000195440">
    <property type="component" value="Unassembled WGS sequence"/>
</dbReference>
<sequence>MTQIVIATQHDEEVNELLRQRLPEYTFVQVGTGTPSSIPAEATILLARPVFRAGSGEKPPRPEGWPFNLQWIYLSSSGIDTYPEWLFEVPQVTSARGTSAVAVAEFALAAILASAKRFPEVWISEAAQWQRHSLQLVSGSVLGIVGFGAIGSALAIRAQALGVRVIATNHSGKPFYVPGVERAKNVQALFAESDHVVVAAPATEETRHLVNAELLSHAKPGLHLINIARGSLVDEDALVAALDAGQLSRATLDVAQKEPSPADHPFYSHPKIRLSPHVSPATGDLWGNVVDQFVSNLLRFHKGEPLAELVDFKRGY</sequence>
<dbReference type="SUPFAM" id="SSF51735">
    <property type="entry name" value="NAD(P)-binding Rossmann-fold domains"/>
    <property type="match status" value="1"/>
</dbReference>
<accession>A0A1Y3P588</accession>
<evidence type="ECO:0000256" key="1">
    <source>
        <dbReference type="ARBA" id="ARBA00023002"/>
    </source>
</evidence>
<proteinExistence type="predicted"/>
<dbReference type="GO" id="GO:0016616">
    <property type="term" value="F:oxidoreductase activity, acting on the CH-OH group of donors, NAD or NADP as acceptor"/>
    <property type="evidence" value="ECO:0007669"/>
    <property type="project" value="UniProtKB-ARBA"/>
</dbReference>
<dbReference type="OrthoDB" id="9787219at2"/>
<dbReference type="InterPro" id="IPR036291">
    <property type="entry name" value="NAD(P)-bd_dom_sf"/>
</dbReference>
<dbReference type="RefSeq" id="WP_087265211.1">
    <property type="nucleotide sequence ID" value="NZ_JBJGBV010000003.1"/>
</dbReference>
<keyword evidence="2" id="KW-0520">NAD</keyword>
<organism evidence="4 5">
    <name type="scientific">Pseudomonas caspiana</name>
    <dbReference type="NCBI Taxonomy" id="1451454"/>
    <lineage>
        <taxon>Bacteria</taxon>
        <taxon>Pseudomonadati</taxon>
        <taxon>Pseudomonadota</taxon>
        <taxon>Gammaproteobacteria</taxon>
        <taxon>Pseudomonadales</taxon>
        <taxon>Pseudomonadaceae</taxon>
        <taxon>Pseudomonas</taxon>
    </lineage>
</organism>